<protein>
    <recommendedName>
        <fullName evidence="5">Sterol regulatory element-binding protein cleavage-activating protein</fullName>
    </recommendedName>
</protein>
<feature type="region of interest" description="Disordered" evidence="22">
    <location>
        <begin position="490"/>
        <end position="537"/>
    </location>
</feature>
<dbReference type="Pfam" id="PF12349">
    <property type="entry name" value="Sterol-sensing"/>
    <property type="match status" value="1"/>
</dbReference>
<dbReference type="PROSITE" id="PS50082">
    <property type="entry name" value="WD_REPEATS_2"/>
    <property type="match status" value="2"/>
</dbReference>
<evidence type="ECO:0000256" key="13">
    <source>
        <dbReference type="ARBA" id="ARBA00023098"/>
    </source>
</evidence>
<dbReference type="PANTHER" id="PTHR46378:SF1">
    <property type="entry name" value="STEROL REGULATORY ELEMENT-BINDING PROTEIN CLEAVAGE-ACTIVATING PROTEIN"/>
    <property type="match status" value="1"/>
</dbReference>
<organism evidence="25 26">
    <name type="scientific">Pomacea canaliculata</name>
    <name type="common">Golden apple snail</name>
    <dbReference type="NCBI Taxonomy" id="400727"/>
    <lineage>
        <taxon>Eukaryota</taxon>
        <taxon>Metazoa</taxon>
        <taxon>Spiralia</taxon>
        <taxon>Lophotrochozoa</taxon>
        <taxon>Mollusca</taxon>
        <taxon>Gastropoda</taxon>
        <taxon>Caenogastropoda</taxon>
        <taxon>Architaenioglossa</taxon>
        <taxon>Ampullarioidea</taxon>
        <taxon>Ampullariidae</taxon>
        <taxon>Pomacea</taxon>
    </lineage>
</organism>
<feature type="compositionally biased region" description="Polar residues" evidence="22">
    <location>
        <begin position="744"/>
        <end position="762"/>
    </location>
</feature>
<feature type="transmembrane region" description="Helical" evidence="23">
    <location>
        <begin position="793"/>
        <end position="815"/>
    </location>
</feature>
<evidence type="ECO:0000256" key="19">
    <source>
        <dbReference type="ARBA" id="ARBA00023329"/>
    </source>
</evidence>
<dbReference type="InterPro" id="IPR057041">
    <property type="entry name" value="SCAP_N"/>
</dbReference>
<keyword evidence="12" id="KW-0333">Golgi apparatus</keyword>
<dbReference type="OrthoDB" id="361494at2759"/>
<gene>
    <name evidence="25" type="ORF">C0Q70_09339</name>
</gene>
<dbReference type="Proteomes" id="UP000245119">
    <property type="component" value="Linkage Group LG5"/>
</dbReference>
<keyword evidence="14" id="KW-0446">Lipid-binding</keyword>
<comment type="subcellular location">
    <subcellularLocation>
        <location evidence="2">Cytoplasmic vesicle</location>
        <location evidence="2">COPII-coated vesicle membrane</location>
        <topology evidence="2">Multi-pass membrane protein</topology>
    </subcellularLocation>
    <subcellularLocation>
        <location evidence="1">Endoplasmic reticulum membrane</location>
        <topology evidence="1">Multi-pass membrane protein</topology>
    </subcellularLocation>
    <subcellularLocation>
        <location evidence="3">Golgi apparatus membrane</location>
        <topology evidence="3">Multi-pass membrane protein</topology>
    </subcellularLocation>
</comment>
<evidence type="ECO:0000256" key="14">
    <source>
        <dbReference type="ARBA" id="ARBA00023121"/>
    </source>
</evidence>
<dbReference type="Pfam" id="PF24006">
    <property type="entry name" value="SCAP_N"/>
    <property type="match status" value="1"/>
</dbReference>
<dbReference type="Pfam" id="PF24017">
    <property type="entry name" value="Beta-prop_SCAP"/>
    <property type="match status" value="1"/>
</dbReference>
<dbReference type="PROSITE" id="PS00678">
    <property type="entry name" value="WD_REPEATS_1"/>
    <property type="match status" value="1"/>
</dbReference>
<evidence type="ECO:0000256" key="11">
    <source>
        <dbReference type="ARBA" id="ARBA00022989"/>
    </source>
</evidence>
<keyword evidence="16" id="KW-1207">Sterol metabolism</keyword>
<accession>A0A2T7P9I4</accession>
<keyword evidence="10" id="KW-0256">Endoplasmic reticulum</keyword>
<keyword evidence="9" id="KW-0677">Repeat</keyword>
<dbReference type="GO" id="GO:0032933">
    <property type="term" value="P:SREBP signaling pathway"/>
    <property type="evidence" value="ECO:0007669"/>
    <property type="project" value="InterPro"/>
</dbReference>
<dbReference type="InterPro" id="IPR015943">
    <property type="entry name" value="WD40/YVTN_repeat-like_dom_sf"/>
</dbReference>
<dbReference type="GO" id="GO:0032936">
    <property type="term" value="C:SREBP-SCAP complex"/>
    <property type="evidence" value="ECO:0007669"/>
    <property type="project" value="TreeGrafter"/>
</dbReference>
<keyword evidence="26" id="KW-1185">Reference proteome</keyword>
<evidence type="ECO:0000256" key="6">
    <source>
        <dbReference type="ARBA" id="ARBA00022548"/>
    </source>
</evidence>
<dbReference type="PROSITE" id="PS50156">
    <property type="entry name" value="SSD"/>
    <property type="match status" value="1"/>
</dbReference>
<evidence type="ECO:0000256" key="3">
    <source>
        <dbReference type="ARBA" id="ARBA00004653"/>
    </source>
</evidence>
<dbReference type="STRING" id="400727.A0A2T7P9I4"/>
<feature type="transmembrane region" description="Helical" evidence="23">
    <location>
        <begin position="12"/>
        <end position="42"/>
    </location>
</feature>
<dbReference type="InterPro" id="IPR030225">
    <property type="entry name" value="SCAP"/>
</dbReference>
<dbReference type="EMBL" id="PZQS01000005">
    <property type="protein sequence ID" value="PVD30078.1"/>
    <property type="molecule type" value="Genomic_DNA"/>
</dbReference>
<proteinExistence type="inferred from homology"/>
<evidence type="ECO:0000256" key="10">
    <source>
        <dbReference type="ARBA" id="ARBA00022824"/>
    </source>
</evidence>
<evidence type="ECO:0000256" key="7">
    <source>
        <dbReference type="ARBA" id="ARBA00022574"/>
    </source>
</evidence>
<evidence type="ECO:0000313" key="26">
    <source>
        <dbReference type="Proteomes" id="UP000245119"/>
    </source>
</evidence>
<feature type="transmembrane region" description="Helical" evidence="23">
    <location>
        <begin position="289"/>
        <end position="308"/>
    </location>
</feature>
<evidence type="ECO:0000256" key="17">
    <source>
        <dbReference type="ARBA" id="ARBA00023180"/>
    </source>
</evidence>
<dbReference type="GO" id="GO:0000139">
    <property type="term" value="C:Golgi membrane"/>
    <property type="evidence" value="ECO:0007669"/>
    <property type="project" value="UniProtKB-SubCell"/>
</dbReference>
<dbReference type="GO" id="GO:0012507">
    <property type="term" value="C:ER to Golgi transport vesicle membrane"/>
    <property type="evidence" value="ECO:0007669"/>
    <property type="project" value="UniProtKB-SubCell"/>
</dbReference>
<keyword evidence="19" id="KW-0968">Cytoplasmic vesicle</keyword>
<dbReference type="InterPro" id="IPR057042">
    <property type="entry name" value="Beta-prop_SCAP"/>
</dbReference>
<dbReference type="InterPro" id="IPR001680">
    <property type="entry name" value="WD40_rpt"/>
</dbReference>
<evidence type="ECO:0000256" key="18">
    <source>
        <dbReference type="ARBA" id="ARBA00023221"/>
    </source>
</evidence>
<dbReference type="GO" id="GO:0045540">
    <property type="term" value="P:regulation of cholesterol biosynthetic process"/>
    <property type="evidence" value="ECO:0007669"/>
    <property type="project" value="TreeGrafter"/>
</dbReference>
<dbReference type="SUPFAM" id="SSF82866">
    <property type="entry name" value="Multidrug efflux transporter AcrB transmembrane domain"/>
    <property type="match status" value="1"/>
</dbReference>
<comment type="function">
    <text evidence="20">Escort protein required for cholesterol as well as lipid homeostasis. Regulates export of the SCAP-SREBP complex from the endoplasmic reticulum to the Golgi upon low cholesterol, thereby regulating the processing of sterol regulatory element-binding proteins (SREBPs) SREBF1/SREBP1 and SREBF2/SREBP2. At high sterol concentrations, formation of a ternary complex with INSIG (INSIG1 or INSIG2) leads to mask the ER export signal in SCAP, promoting retention of the complex in the endoplasmic reticulum. Low sterol concentrations trigger release of INSIG, a conformational change in the SSD domain of SCAP, unmasking of the ER export signal, promoting recruitment into COPII-coated vesicles and transport of the SCAP-SREBP to the Golgi: in the Golgi, SREBPs are then processed, releasing the transcription factor fragment of SREBPs from the membrane, its import into the nucleus and up-regulation of LDLR, INSIG1 and the mevalonate pathway. Binds cholesterol via its SSD domain.</text>
</comment>
<feature type="region of interest" description="Disordered" evidence="22">
    <location>
        <begin position="739"/>
        <end position="762"/>
    </location>
</feature>
<evidence type="ECO:0000256" key="15">
    <source>
        <dbReference type="ARBA" id="ARBA00023136"/>
    </source>
</evidence>
<evidence type="ECO:0000256" key="16">
    <source>
        <dbReference type="ARBA" id="ARBA00023166"/>
    </source>
</evidence>
<feature type="transmembrane region" description="Helical" evidence="23">
    <location>
        <begin position="320"/>
        <end position="346"/>
    </location>
</feature>
<dbReference type="SUPFAM" id="SSF50978">
    <property type="entry name" value="WD40 repeat-like"/>
    <property type="match status" value="2"/>
</dbReference>
<dbReference type="GO" id="GO:0005789">
    <property type="term" value="C:endoplasmic reticulum membrane"/>
    <property type="evidence" value="ECO:0007669"/>
    <property type="project" value="UniProtKB-SubCell"/>
</dbReference>
<feature type="repeat" description="WD" evidence="21">
    <location>
        <begin position="1221"/>
        <end position="1263"/>
    </location>
</feature>
<dbReference type="PROSITE" id="PS50294">
    <property type="entry name" value="WD_REPEATS_REGION"/>
    <property type="match status" value="1"/>
</dbReference>
<reference evidence="25 26" key="1">
    <citation type="submission" date="2018-04" db="EMBL/GenBank/DDBJ databases">
        <title>The genome of golden apple snail Pomacea canaliculata provides insight into stress tolerance and invasive adaptation.</title>
        <authorList>
            <person name="Liu C."/>
            <person name="Liu B."/>
            <person name="Ren Y."/>
            <person name="Zhang Y."/>
            <person name="Wang H."/>
            <person name="Li S."/>
            <person name="Jiang F."/>
            <person name="Yin L."/>
            <person name="Zhang G."/>
            <person name="Qian W."/>
            <person name="Fan W."/>
        </authorList>
    </citation>
    <scope>NUCLEOTIDE SEQUENCE [LARGE SCALE GENOMIC DNA]</scope>
    <source>
        <strain evidence="25">SZHN2017</strain>
        <tissue evidence="25">Muscle</tissue>
    </source>
</reference>
<evidence type="ECO:0000256" key="23">
    <source>
        <dbReference type="SAM" id="Phobius"/>
    </source>
</evidence>
<feature type="repeat" description="WD" evidence="21">
    <location>
        <begin position="856"/>
        <end position="895"/>
    </location>
</feature>
<evidence type="ECO:0000256" key="5">
    <source>
        <dbReference type="ARBA" id="ARBA00019541"/>
    </source>
</evidence>
<dbReference type="InterPro" id="IPR036322">
    <property type="entry name" value="WD40_repeat_dom_sf"/>
</dbReference>
<evidence type="ECO:0000313" key="25">
    <source>
        <dbReference type="EMBL" id="PVD30078.1"/>
    </source>
</evidence>
<evidence type="ECO:0000259" key="24">
    <source>
        <dbReference type="PROSITE" id="PS50156"/>
    </source>
</evidence>
<comment type="similarity">
    <text evidence="4">Belongs to the WD repeat SCAP family.</text>
</comment>
<name>A0A2T7P9I4_POMCA</name>
<keyword evidence="7 21" id="KW-0853">WD repeat</keyword>
<keyword evidence="18" id="KW-0753">Steroid metabolism</keyword>
<evidence type="ECO:0000256" key="20">
    <source>
        <dbReference type="ARBA" id="ARBA00045958"/>
    </source>
</evidence>
<dbReference type="InterPro" id="IPR019775">
    <property type="entry name" value="WD40_repeat_CS"/>
</dbReference>
<keyword evidence="17" id="KW-0325">Glycoprotein</keyword>
<evidence type="ECO:0000256" key="2">
    <source>
        <dbReference type="ARBA" id="ARBA00004557"/>
    </source>
</evidence>
<dbReference type="GO" id="GO:0008203">
    <property type="term" value="P:cholesterol metabolic process"/>
    <property type="evidence" value="ECO:0007669"/>
    <property type="project" value="UniProtKB-KW"/>
</dbReference>
<dbReference type="Gene3D" id="2.130.10.10">
    <property type="entry name" value="YVTN repeat-like/Quinoprotein amine dehydrogenase"/>
    <property type="match status" value="2"/>
</dbReference>
<feature type="transmembrane region" description="Helical" evidence="23">
    <location>
        <begin position="701"/>
        <end position="724"/>
    </location>
</feature>
<dbReference type="InterPro" id="IPR053958">
    <property type="entry name" value="HMGCR/SNAP/NPC1-like_SSD"/>
</dbReference>
<dbReference type="PANTHER" id="PTHR46378">
    <property type="entry name" value="STEROL REGULATORY ELEMENT-BINDING PROTEIN CLEAVAGE-ACTIVATING PROTEIN"/>
    <property type="match status" value="1"/>
</dbReference>
<sequence length="1385" mass="156945">MKLLRHRIAQVYYTHGLFCASHPYSILITVCTIILITCYPLINLPLPGNAPQEFKSQLSSYSVPSRVYTAAKENESDEDLKRPRWYVGPPVGFVQQFVIKSAVSPWHPQQMIPTDAFRAPLSRVFQVLHEVESFQHQTRDGMQAIQDICLHISEPISSGHIKNLLPQYSCFMVSPANLWHSDHRRFSKDPEIIKTVYQKYGQTIETPPTIKDLLFGLPWKDTGISRYFIRNRQRVISYAITIILKKYDKGFISALRERLERAFPETSLNVNNTEVDSLVHVHYKDFNYIVEYTPLLVTYFVLLLYIYFSVRKIEMVKSQFGLAVSAVVTVVSSLFMSLSLCFFFGLNPTLNGSEIFPYLVMLIGLENVLVITKSVVSTPVHLDVKIRVAQGLSKEGWYITKNLCTELFIIFIGFFTFVPAIQEFCLFALVGLWTDFFLQMLFFATILSVDIRRMELADLHRQSVQQGPEQDLSTSIQPLIQCPFASRLNPQKRPSTPCASSHPNFDRVSPAPSAQRSTPTPYSPISSSLTEDLRHSTPKIYRSKSAPRLDIEYSQELSQTAPQQSQEAFFQNMPRRLRLFYFWARTRIFQRLIMVCTVIWIALIVYKTGLVEQLANLEDSSMSSPATGQQHLHQWGDHPFSSDMMRERSLEQEADSPSLLGKGMWWGRDGGEEPLEAGLVEHTQLEAWRGLSHKHWPRLLALYNISILGRYISILPSIHLSIIVDPQVALQERHPSESQGYLLPSQSLPTQESHSSTENKQQNIWSYSSDNTQYTMYNPEQLKAFYPKSKREFVITICLSVLSVIVITYFMVALYKCMCSRNYSRWRHSLARYKARRQRAKGTYYKQIKDAVPIILTGHNQEIECVAVDGQFVVSCCLGGQLRMWDSNTGECISIMQRYSITPPRRRRPCVGRNIEDSDADLYAEYHGDKMTPESTSSSEGSFIDRNRLLERRSERNRHVIDRYRDLGLDLVSSINTDFVAMDPQPDADHTQGYDFKRWLDGVSTEHFQPLSDVPFANRKIPSADGNCTVPPGEDVRARSWSQGDSTIIGDPLLAEDGSEGARASAIWCLTVKDGLIIAGCGNGRIEMWEGETGRLKYQYNVSSSGVTAVCFTGNRIIAARVDGSLDVFELETFQNSSVLSPSSAVSARPHRGHTRQYSAGNLRPLRLWEEVVRLNCIASFRAHQRPITCLQCEGNRIVTASQDHTLKVYRLDGRDCLYTLYGHEDHVTALCLDKCPPYAAASGSADGTMRLWDLVTGSCIHKFMWHKQAIIRLATSLQFIVSLGQDDCMCVLDRTRGQLLHKISMESFGSSLVLMPHNLAVTGAQGKLELWDLSRGCLVRPVPFQDGDSAFITHLETLNSNSLVCAAGTSLKVISFPTTLEKAE</sequence>
<feature type="transmembrane region" description="Helical" evidence="23">
    <location>
        <begin position="427"/>
        <end position="449"/>
    </location>
</feature>
<feature type="compositionally biased region" description="Polar residues" evidence="22">
    <location>
        <begin position="490"/>
        <end position="503"/>
    </location>
</feature>
<feature type="domain" description="SSD" evidence="24">
    <location>
        <begin position="291"/>
        <end position="449"/>
    </location>
</feature>
<evidence type="ECO:0000256" key="21">
    <source>
        <dbReference type="PROSITE-ProRule" id="PRU00221"/>
    </source>
</evidence>
<feature type="transmembrane region" description="Helical" evidence="23">
    <location>
        <begin position="358"/>
        <end position="382"/>
    </location>
</feature>
<feature type="compositionally biased region" description="Low complexity" evidence="22">
    <location>
        <begin position="517"/>
        <end position="530"/>
    </location>
</feature>
<feature type="transmembrane region" description="Helical" evidence="23">
    <location>
        <begin position="403"/>
        <end position="421"/>
    </location>
</feature>
<evidence type="ECO:0000256" key="22">
    <source>
        <dbReference type="SAM" id="MobiDB-lite"/>
    </source>
</evidence>
<dbReference type="InterPro" id="IPR000731">
    <property type="entry name" value="SSD"/>
</dbReference>
<dbReference type="GO" id="GO:0032934">
    <property type="term" value="F:sterol binding"/>
    <property type="evidence" value="ECO:0007669"/>
    <property type="project" value="InterPro"/>
</dbReference>
<keyword evidence="8 23" id="KW-0812">Transmembrane</keyword>
<feature type="transmembrane region" description="Helical" evidence="23">
    <location>
        <begin position="588"/>
        <end position="606"/>
    </location>
</feature>
<keyword evidence="6" id="KW-0153">Cholesterol metabolism</keyword>
<keyword evidence="15 23" id="KW-0472">Membrane</keyword>
<evidence type="ECO:0000256" key="8">
    <source>
        <dbReference type="ARBA" id="ARBA00022692"/>
    </source>
</evidence>
<evidence type="ECO:0000256" key="9">
    <source>
        <dbReference type="ARBA" id="ARBA00022737"/>
    </source>
</evidence>
<dbReference type="OMA" id="IMKQYNV"/>
<evidence type="ECO:0000256" key="1">
    <source>
        <dbReference type="ARBA" id="ARBA00004477"/>
    </source>
</evidence>
<dbReference type="SMART" id="SM00320">
    <property type="entry name" value="WD40"/>
    <property type="match status" value="7"/>
</dbReference>
<evidence type="ECO:0000256" key="12">
    <source>
        <dbReference type="ARBA" id="ARBA00023034"/>
    </source>
</evidence>
<comment type="caution">
    <text evidence="25">The sequence shown here is derived from an EMBL/GenBank/DDBJ whole genome shotgun (WGS) entry which is preliminary data.</text>
</comment>
<evidence type="ECO:0000256" key="4">
    <source>
        <dbReference type="ARBA" id="ARBA00007410"/>
    </source>
</evidence>
<keyword evidence="13" id="KW-0443">Lipid metabolism</keyword>
<keyword evidence="11 23" id="KW-1133">Transmembrane helix</keyword>